<comment type="caution">
    <text evidence="2">The sequence shown here is derived from an EMBL/GenBank/DDBJ whole genome shotgun (WGS) entry which is preliminary data.</text>
</comment>
<keyword evidence="1" id="KW-0904">Protein phosphatase</keyword>
<dbReference type="AlphaFoldDB" id="A0AAE1JNZ1"/>
<dbReference type="PANTHER" id="PTHR12320:SF81">
    <property type="entry name" value="PROTEIN PHOSPHATASE 2C 23-RELATED"/>
    <property type="match status" value="1"/>
</dbReference>
<keyword evidence="1" id="KW-0460">Magnesium</keyword>
<keyword evidence="1" id="KW-0378">Hydrolase</keyword>
<proteinExistence type="inferred from homology"/>
<keyword evidence="1" id="KW-0464">Manganese</keyword>
<comment type="catalytic activity">
    <reaction evidence="1">
        <text>O-phospho-L-seryl-[protein] + H2O = L-seryl-[protein] + phosphate</text>
        <dbReference type="Rhea" id="RHEA:20629"/>
        <dbReference type="Rhea" id="RHEA-COMP:9863"/>
        <dbReference type="Rhea" id="RHEA-COMP:11604"/>
        <dbReference type="ChEBI" id="CHEBI:15377"/>
        <dbReference type="ChEBI" id="CHEBI:29999"/>
        <dbReference type="ChEBI" id="CHEBI:43474"/>
        <dbReference type="ChEBI" id="CHEBI:83421"/>
        <dbReference type="EC" id="3.1.3.16"/>
    </reaction>
</comment>
<dbReference type="PANTHER" id="PTHR12320">
    <property type="entry name" value="PROTEIN PHOSPHATASE 2C"/>
    <property type="match status" value="1"/>
</dbReference>
<keyword evidence="1" id="KW-0479">Metal-binding</keyword>
<dbReference type="SUPFAM" id="SSF81606">
    <property type="entry name" value="PP2C-like"/>
    <property type="match status" value="1"/>
</dbReference>
<evidence type="ECO:0000313" key="2">
    <source>
        <dbReference type="EMBL" id="KAK4271772.1"/>
    </source>
</evidence>
<reference evidence="2" key="1">
    <citation type="submission" date="2023-10" db="EMBL/GenBank/DDBJ databases">
        <title>Chromosome-level genome of the transformable northern wattle, Acacia crassicarpa.</title>
        <authorList>
            <person name="Massaro I."/>
            <person name="Sinha N.R."/>
            <person name="Poethig S."/>
            <person name="Leichty A.R."/>
        </authorList>
    </citation>
    <scope>NUCLEOTIDE SEQUENCE</scope>
    <source>
        <strain evidence="2">Acra3RX</strain>
        <tissue evidence="2">Leaf</tissue>
    </source>
</reference>
<dbReference type="EMBL" id="JAWXYG010000005">
    <property type="protein sequence ID" value="KAK4271772.1"/>
    <property type="molecule type" value="Genomic_DNA"/>
</dbReference>
<dbReference type="InterPro" id="IPR036457">
    <property type="entry name" value="PPM-type-like_dom_sf"/>
</dbReference>
<evidence type="ECO:0000313" key="3">
    <source>
        <dbReference type="Proteomes" id="UP001293593"/>
    </source>
</evidence>
<dbReference type="Gene3D" id="3.60.40.10">
    <property type="entry name" value="PPM-type phosphatase domain"/>
    <property type="match status" value="1"/>
</dbReference>
<keyword evidence="3" id="KW-1185">Reference proteome</keyword>
<name>A0AAE1JNZ1_9FABA</name>
<protein>
    <recommendedName>
        <fullName evidence="1">Protein phosphatase</fullName>
        <ecNumber evidence="1">3.1.3.16</ecNumber>
    </recommendedName>
</protein>
<comment type="cofactor">
    <cofactor evidence="1">
        <name>Mg(2+)</name>
        <dbReference type="ChEBI" id="CHEBI:18420"/>
    </cofactor>
</comment>
<comment type="similarity">
    <text evidence="1">Belongs to the PP2C family.</text>
</comment>
<accession>A0AAE1JNZ1</accession>
<dbReference type="Proteomes" id="UP001293593">
    <property type="component" value="Unassembled WGS sequence"/>
</dbReference>
<gene>
    <name evidence="2" type="ORF">QN277_020414</name>
</gene>
<dbReference type="GO" id="GO:0046872">
    <property type="term" value="F:metal ion binding"/>
    <property type="evidence" value="ECO:0007669"/>
    <property type="project" value="UniProtKB-UniRule"/>
</dbReference>
<dbReference type="GO" id="GO:0004722">
    <property type="term" value="F:protein serine/threonine phosphatase activity"/>
    <property type="evidence" value="ECO:0007669"/>
    <property type="project" value="UniProtKB-EC"/>
</dbReference>
<dbReference type="EC" id="3.1.3.16" evidence="1"/>
<sequence>MDAGAVYYPKPNSQNPLGEDSYFICSELNTVGVADGVGGWSEKGIDAGHYARELMQNACVSTLHQLKGSINPRTVLNEAFIAKQQARVHPPPASPP</sequence>
<evidence type="ECO:0000256" key="1">
    <source>
        <dbReference type="RuleBase" id="RU366020"/>
    </source>
</evidence>
<comment type="catalytic activity">
    <reaction evidence="1">
        <text>O-phospho-L-threonyl-[protein] + H2O = L-threonyl-[protein] + phosphate</text>
        <dbReference type="Rhea" id="RHEA:47004"/>
        <dbReference type="Rhea" id="RHEA-COMP:11060"/>
        <dbReference type="Rhea" id="RHEA-COMP:11605"/>
        <dbReference type="ChEBI" id="CHEBI:15377"/>
        <dbReference type="ChEBI" id="CHEBI:30013"/>
        <dbReference type="ChEBI" id="CHEBI:43474"/>
        <dbReference type="ChEBI" id="CHEBI:61977"/>
        <dbReference type="EC" id="3.1.3.16"/>
    </reaction>
</comment>
<dbReference type="InterPro" id="IPR039123">
    <property type="entry name" value="PPTC7"/>
</dbReference>
<comment type="cofactor">
    <cofactor evidence="1">
        <name>Mn(2+)</name>
        <dbReference type="ChEBI" id="CHEBI:29035"/>
    </cofactor>
</comment>
<organism evidence="2 3">
    <name type="scientific">Acacia crassicarpa</name>
    <name type="common">northern wattle</name>
    <dbReference type="NCBI Taxonomy" id="499986"/>
    <lineage>
        <taxon>Eukaryota</taxon>
        <taxon>Viridiplantae</taxon>
        <taxon>Streptophyta</taxon>
        <taxon>Embryophyta</taxon>
        <taxon>Tracheophyta</taxon>
        <taxon>Spermatophyta</taxon>
        <taxon>Magnoliopsida</taxon>
        <taxon>eudicotyledons</taxon>
        <taxon>Gunneridae</taxon>
        <taxon>Pentapetalae</taxon>
        <taxon>rosids</taxon>
        <taxon>fabids</taxon>
        <taxon>Fabales</taxon>
        <taxon>Fabaceae</taxon>
        <taxon>Caesalpinioideae</taxon>
        <taxon>mimosoid clade</taxon>
        <taxon>Acacieae</taxon>
        <taxon>Acacia</taxon>
    </lineage>
</organism>